<dbReference type="RefSeq" id="XP_040758859.1">
    <property type="nucleotide sequence ID" value="XM_040913373.1"/>
</dbReference>
<keyword evidence="2" id="KW-0479">Metal-binding</keyword>
<dbReference type="GO" id="GO:0005634">
    <property type="term" value="C:nucleus"/>
    <property type="evidence" value="ECO:0007669"/>
    <property type="project" value="UniProtKB-SubCell"/>
</dbReference>
<name>A0A165BIG4_9APHY</name>
<dbReference type="PANTHER" id="PTHR46481">
    <property type="entry name" value="ZINC FINGER BED DOMAIN-CONTAINING PROTEIN 4"/>
    <property type="match status" value="1"/>
</dbReference>
<sequence length="158" mass="18645">MSYLVRHLQAATGKPFNPKNQCIRCLAHIINLATQALILMYSKSSHYDPEKPDMVLMNVDGPRHDQVGLVRAISVKEHSSAKRKQLFKDIQFHKKVKILRQLLLDMPVRWSSTYVMLECSEELREFVDIFVYQMAREEKDLTKRQKLDKLRLMVDEWD</sequence>
<evidence type="ECO:0000313" key="6">
    <source>
        <dbReference type="EMBL" id="KZT01119.1"/>
    </source>
</evidence>
<reference evidence="6 7" key="1">
    <citation type="journal article" date="2016" name="Mol. Biol. Evol.">
        <title>Comparative Genomics of Early-Diverging Mushroom-Forming Fungi Provides Insights into the Origins of Lignocellulose Decay Capabilities.</title>
        <authorList>
            <person name="Nagy L.G."/>
            <person name="Riley R."/>
            <person name="Tritt A."/>
            <person name="Adam C."/>
            <person name="Daum C."/>
            <person name="Floudas D."/>
            <person name="Sun H."/>
            <person name="Yadav J.S."/>
            <person name="Pangilinan J."/>
            <person name="Larsson K.H."/>
            <person name="Matsuura K."/>
            <person name="Barry K."/>
            <person name="Labutti K."/>
            <person name="Kuo R."/>
            <person name="Ohm R.A."/>
            <person name="Bhattacharya S.S."/>
            <person name="Shirouzu T."/>
            <person name="Yoshinaga Y."/>
            <person name="Martin F.M."/>
            <person name="Grigoriev I.V."/>
            <person name="Hibbett D.S."/>
        </authorList>
    </citation>
    <scope>NUCLEOTIDE SEQUENCE [LARGE SCALE GENOMIC DNA]</scope>
    <source>
        <strain evidence="6 7">93-53</strain>
    </source>
</reference>
<evidence type="ECO:0000256" key="4">
    <source>
        <dbReference type="ARBA" id="ARBA00022833"/>
    </source>
</evidence>
<evidence type="ECO:0000313" key="7">
    <source>
        <dbReference type="Proteomes" id="UP000076871"/>
    </source>
</evidence>
<dbReference type="OrthoDB" id="2802474at2759"/>
<dbReference type="AlphaFoldDB" id="A0A165BIG4"/>
<keyword evidence="5" id="KW-0539">Nucleus</keyword>
<evidence type="ECO:0000256" key="3">
    <source>
        <dbReference type="ARBA" id="ARBA00022771"/>
    </source>
</evidence>
<protein>
    <recommendedName>
        <fullName evidence="8">hAT-like transposase RNase-H fold domain-containing protein</fullName>
    </recommendedName>
</protein>
<evidence type="ECO:0000256" key="2">
    <source>
        <dbReference type="ARBA" id="ARBA00022723"/>
    </source>
</evidence>
<dbReference type="SUPFAM" id="SSF53098">
    <property type="entry name" value="Ribonuclease H-like"/>
    <property type="match status" value="1"/>
</dbReference>
<dbReference type="GeneID" id="63830401"/>
<accession>A0A165BIG4</accession>
<dbReference type="PANTHER" id="PTHR46481:SF10">
    <property type="entry name" value="ZINC FINGER BED DOMAIN-CONTAINING PROTEIN 39"/>
    <property type="match status" value="1"/>
</dbReference>
<dbReference type="Proteomes" id="UP000076871">
    <property type="component" value="Unassembled WGS sequence"/>
</dbReference>
<gene>
    <name evidence="6" type="ORF">LAESUDRAFT_764043</name>
</gene>
<comment type="subcellular location">
    <subcellularLocation>
        <location evidence="1">Nucleus</location>
    </subcellularLocation>
</comment>
<organism evidence="6 7">
    <name type="scientific">Laetiporus sulphureus 93-53</name>
    <dbReference type="NCBI Taxonomy" id="1314785"/>
    <lineage>
        <taxon>Eukaryota</taxon>
        <taxon>Fungi</taxon>
        <taxon>Dikarya</taxon>
        <taxon>Basidiomycota</taxon>
        <taxon>Agaricomycotina</taxon>
        <taxon>Agaricomycetes</taxon>
        <taxon>Polyporales</taxon>
        <taxon>Laetiporus</taxon>
    </lineage>
</organism>
<keyword evidence="7" id="KW-1185">Reference proteome</keyword>
<keyword evidence="3" id="KW-0863">Zinc-finger</keyword>
<keyword evidence="4" id="KW-0862">Zinc</keyword>
<dbReference type="EMBL" id="KV427670">
    <property type="protein sequence ID" value="KZT01119.1"/>
    <property type="molecule type" value="Genomic_DNA"/>
</dbReference>
<evidence type="ECO:0000256" key="5">
    <source>
        <dbReference type="ARBA" id="ARBA00023242"/>
    </source>
</evidence>
<evidence type="ECO:0008006" key="8">
    <source>
        <dbReference type="Google" id="ProtNLM"/>
    </source>
</evidence>
<dbReference type="InterPro" id="IPR012337">
    <property type="entry name" value="RNaseH-like_sf"/>
</dbReference>
<dbReference type="InParanoid" id="A0A165BIG4"/>
<dbReference type="InterPro" id="IPR052035">
    <property type="entry name" value="ZnF_BED_domain_contain"/>
</dbReference>
<dbReference type="GO" id="GO:0008270">
    <property type="term" value="F:zinc ion binding"/>
    <property type="evidence" value="ECO:0007669"/>
    <property type="project" value="UniProtKB-KW"/>
</dbReference>
<proteinExistence type="predicted"/>
<evidence type="ECO:0000256" key="1">
    <source>
        <dbReference type="ARBA" id="ARBA00004123"/>
    </source>
</evidence>